<dbReference type="RefSeq" id="WP_019133513.1">
    <property type="nucleotide sequence ID" value="NZ_JAWNGC010000002.1"/>
</dbReference>
<evidence type="ECO:0000259" key="4">
    <source>
        <dbReference type="PROSITE" id="PS51206"/>
    </source>
</evidence>
<accession>A0AAW9HL58</accession>
<dbReference type="PROSITE" id="PS51206">
    <property type="entry name" value="SF3_HELICASE_1"/>
    <property type="match status" value="1"/>
</dbReference>
<keyword evidence="3" id="KW-0067">ATP-binding</keyword>
<dbReference type="PANTHER" id="PTHR35372">
    <property type="entry name" value="ATP BINDING PROTEIN-RELATED"/>
    <property type="match status" value="1"/>
</dbReference>
<dbReference type="InterPro" id="IPR014015">
    <property type="entry name" value="Helicase_SF3_DNA-vir"/>
</dbReference>
<dbReference type="InterPro" id="IPR014818">
    <property type="entry name" value="Phage/plasmid_primase_P4_C"/>
</dbReference>
<dbReference type="GO" id="GO:0016787">
    <property type="term" value="F:hydrolase activity"/>
    <property type="evidence" value="ECO:0007669"/>
    <property type="project" value="UniProtKB-KW"/>
</dbReference>
<dbReference type="GO" id="GO:0005524">
    <property type="term" value="F:ATP binding"/>
    <property type="evidence" value="ECO:0007669"/>
    <property type="project" value="UniProtKB-KW"/>
</dbReference>
<protein>
    <submittedName>
        <fullName evidence="5">Phage/plasmid primase, P4 family</fullName>
    </submittedName>
</protein>
<dbReference type="InterPro" id="IPR006500">
    <property type="entry name" value="Helicase_put_C_phage/plasmid"/>
</dbReference>
<sequence length="734" mass="82990">MRISYSNVRGKKTNTSYPFTAEINTADDLKKVAAFDHVCAIYKDGYNQRKKFIKGYRSNKTFQESDCLPLDCDNVSSDPLASDIPPAEWKTPKDVQTAYPDVRFFVVYSRNNMKEKDGKAARPKFHIYFPLKTSISDAKLYNRLKKKVRARFPAFDDGALDAARFFFGVEYPQVEYFDGAFDIDEFMSRANAKITEGARNTTMSHFAGLVLKKYGTDDNKAHEAYLEEAKKCTPPLSEEELASIWNSAVGFYNSTIKADKNYISPAEYNSMEFEESLIPSDFTDVGQAKAFLEAATDKVIYVKGLGLYYFTGKVWKDDDLLVQKALQGFTHKQLCLAWKMVNEAESEEAQEKAEAFYKFVLSRRKSSNIKATITELKPMVQVDVKRLDQDGFLLNTPDGTVDLRTGKLRTHDPKDYCTKICAVSPNDKGMDEWLRFLRDFTCKDKALEDYLQLESGVECIGEVLNENLVIQYGEGGNGKSTFNNAKFYVLGDYAGTISAELLTVKPTKNKGAELAETHNKRLILAAELPEGKRLDSGSLKNLSSTDPIHAEKKFEAPFNFIPTHTTVLYTNHLPKVGTIDKGTWDRLIVIPLKANFRGAKGEIKNYAKVLSERCGGAILSWMIAGAKKYIDADYKLVPPKCVKDAMNAYREENDWISHFLSDCCEEEKTATQKAGELYEKYREHCDEIGEYKRSSADFKRVLIAQGFTWQKTAEGNIWIGLHLKQNGVLNGGRF</sequence>
<dbReference type="InterPro" id="IPR051620">
    <property type="entry name" value="ORF904-like_C"/>
</dbReference>
<keyword evidence="2" id="KW-0378">Hydrolase</keyword>
<dbReference type="Gene3D" id="3.40.50.300">
    <property type="entry name" value="P-loop containing nucleotide triphosphate hydrolases"/>
    <property type="match status" value="1"/>
</dbReference>
<dbReference type="Pfam" id="PF19263">
    <property type="entry name" value="DUF5906"/>
    <property type="match status" value="1"/>
</dbReference>
<evidence type="ECO:0000256" key="2">
    <source>
        <dbReference type="ARBA" id="ARBA00022801"/>
    </source>
</evidence>
<evidence type="ECO:0000313" key="6">
    <source>
        <dbReference type="Proteomes" id="UP001281731"/>
    </source>
</evidence>
<dbReference type="SMART" id="SM00942">
    <property type="entry name" value="PriCT_1"/>
    <property type="match status" value="1"/>
</dbReference>
<evidence type="ECO:0000313" key="5">
    <source>
        <dbReference type="EMBL" id="MDY5154626.1"/>
    </source>
</evidence>
<dbReference type="GO" id="GO:0004386">
    <property type="term" value="F:helicase activity"/>
    <property type="evidence" value="ECO:0007669"/>
    <property type="project" value="UniProtKB-KW"/>
</dbReference>
<gene>
    <name evidence="5" type="ORF">R6G80_02650</name>
</gene>
<organism evidence="5 6">
    <name type="scientific">Actinotignum urinale</name>
    <dbReference type="NCBI Taxonomy" id="190146"/>
    <lineage>
        <taxon>Bacteria</taxon>
        <taxon>Bacillati</taxon>
        <taxon>Actinomycetota</taxon>
        <taxon>Actinomycetes</taxon>
        <taxon>Actinomycetales</taxon>
        <taxon>Actinomycetaceae</taxon>
        <taxon>Actinotignum</taxon>
    </lineage>
</organism>
<dbReference type="PANTHER" id="PTHR35372:SF2">
    <property type="entry name" value="SF3 HELICASE DOMAIN-CONTAINING PROTEIN"/>
    <property type="match status" value="1"/>
</dbReference>
<proteinExistence type="predicted"/>
<reference evidence="5" key="1">
    <citation type="submission" date="2023-10" db="EMBL/GenBank/DDBJ databases">
        <title>Whole Genome based description of the genera Actinobaculum and Actinotignum reveals a complex phylogenetic relationship within the species included in the genus Actinotignum.</title>
        <authorList>
            <person name="Jensen C.S."/>
            <person name="Dargis R."/>
            <person name="Kemp M."/>
            <person name="Christensen J.J."/>
        </authorList>
    </citation>
    <scope>NUCLEOTIDE SEQUENCE</scope>
    <source>
        <strain evidence="5">SLA_B511</strain>
    </source>
</reference>
<dbReference type="InterPro" id="IPR014820">
    <property type="entry name" value="PriCT_1"/>
</dbReference>
<comment type="caution">
    <text evidence="5">The sequence shown here is derived from an EMBL/GenBank/DDBJ whole genome shotgun (WGS) entry which is preliminary data.</text>
</comment>
<dbReference type="AlphaFoldDB" id="A0AAW9HL58"/>
<dbReference type="Proteomes" id="UP001281731">
    <property type="component" value="Unassembled WGS sequence"/>
</dbReference>
<dbReference type="InterPro" id="IPR045455">
    <property type="entry name" value="NrS-1_pol-like_helicase"/>
</dbReference>
<evidence type="ECO:0000256" key="1">
    <source>
        <dbReference type="ARBA" id="ARBA00022741"/>
    </source>
</evidence>
<dbReference type="NCBIfam" id="TIGR01613">
    <property type="entry name" value="primase_Cterm"/>
    <property type="match status" value="1"/>
</dbReference>
<evidence type="ECO:0000256" key="3">
    <source>
        <dbReference type="ARBA" id="ARBA00022840"/>
    </source>
</evidence>
<dbReference type="EMBL" id="JAWNGC010000002">
    <property type="protein sequence ID" value="MDY5154626.1"/>
    <property type="molecule type" value="Genomic_DNA"/>
</dbReference>
<dbReference type="InterPro" id="IPR027417">
    <property type="entry name" value="P-loop_NTPase"/>
</dbReference>
<dbReference type="SMART" id="SM00885">
    <property type="entry name" value="D5_N"/>
    <property type="match status" value="1"/>
</dbReference>
<feature type="domain" description="SF3 helicase" evidence="4">
    <location>
        <begin position="431"/>
        <end position="605"/>
    </location>
</feature>
<dbReference type="SUPFAM" id="SSF52540">
    <property type="entry name" value="P-loop containing nucleoside triphosphate hydrolases"/>
    <property type="match status" value="1"/>
</dbReference>
<keyword evidence="1" id="KW-0547">Nucleotide-binding</keyword>
<name>A0AAW9HL58_9ACTO</name>
<dbReference type="Pfam" id="PF08706">
    <property type="entry name" value="D5_N"/>
    <property type="match status" value="1"/>
</dbReference>